<feature type="region of interest" description="Disordered" evidence="1">
    <location>
        <begin position="1"/>
        <end position="21"/>
    </location>
</feature>
<evidence type="ECO:0000313" key="4">
    <source>
        <dbReference type="Proteomes" id="UP001501074"/>
    </source>
</evidence>
<comment type="caution">
    <text evidence="3">The sequence shown here is derived from an EMBL/GenBank/DDBJ whole genome shotgun (WGS) entry which is preliminary data.</text>
</comment>
<dbReference type="SUPFAM" id="SSF53335">
    <property type="entry name" value="S-adenosyl-L-methionine-dependent methyltransferases"/>
    <property type="match status" value="1"/>
</dbReference>
<sequence length="368" mass="41925">MRGTGDVRMDSSKRDGSRPRRLAPDANFYELYDESEVLDIASSLDLYRTIPLQYGYFGGGAQHWSDYVQRMADQDLPNTLVRTQQLLDINFAFLQELIAPHGRINIVDIGPGDCSPVKGLLARLQEEELLGRYIALDTSRAMREIAAKNIHTWFGGAIGFEGHRIDMTRESFRHVIRSQAVVGEQHRINVALLLGGTLYNFREPEAVLTKIRQSLSPGDLLVHVVKIDSPRTRQFFDFNTVAEMNAPLSRDHRLVLESLGISPDLYDLENGYDPADRRRYIRVRLRESVELFFTTGVGDRVVSLAVGEPIHLWHYWHHDQLQVREQLVRGGFYPLLLCEYPDHDYLLCICRVEAGREASSQSIGPAFT</sequence>
<dbReference type="EMBL" id="BAAAZO010000010">
    <property type="protein sequence ID" value="GAA3628690.1"/>
    <property type="molecule type" value="Genomic_DNA"/>
</dbReference>
<reference evidence="4" key="1">
    <citation type="journal article" date="2019" name="Int. J. Syst. Evol. Microbiol.">
        <title>The Global Catalogue of Microorganisms (GCM) 10K type strain sequencing project: providing services to taxonomists for standard genome sequencing and annotation.</title>
        <authorList>
            <consortium name="The Broad Institute Genomics Platform"/>
            <consortium name="The Broad Institute Genome Sequencing Center for Infectious Disease"/>
            <person name="Wu L."/>
            <person name="Ma J."/>
        </authorList>
    </citation>
    <scope>NUCLEOTIDE SEQUENCE [LARGE SCALE GENOMIC DNA]</scope>
    <source>
        <strain evidence="4">JCM 16902</strain>
    </source>
</reference>
<dbReference type="InterPro" id="IPR029063">
    <property type="entry name" value="SAM-dependent_MTases_sf"/>
</dbReference>
<dbReference type="Gene3D" id="3.40.50.150">
    <property type="entry name" value="Vaccinia Virus protein VP39"/>
    <property type="match status" value="1"/>
</dbReference>
<dbReference type="InterPro" id="IPR019257">
    <property type="entry name" value="MeTrfase_dom"/>
</dbReference>
<protein>
    <recommendedName>
        <fullName evidence="2">Histidine-specific methyltransferase SAM-dependent domain-containing protein</fullName>
    </recommendedName>
</protein>
<keyword evidence="4" id="KW-1185">Reference proteome</keyword>
<feature type="domain" description="Histidine-specific methyltransferase SAM-dependent" evidence="2">
    <location>
        <begin position="87"/>
        <end position="351"/>
    </location>
</feature>
<dbReference type="Pfam" id="PF10017">
    <property type="entry name" value="Methyltransf_33"/>
    <property type="match status" value="1"/>
</dbReference>
<name>A0ABP7ABE0_9ACTN</name>
<accession>A0ABP7ABE0</accession>
<feature type="compositionally biased region" description="Basic and acidic residues" evidence="1">
    <location>
        <begin position="1"/>
        <end position="18"/>
    </location>
</feature>
<gene>
    <name evidence="3" type="ORF">GCM10022223_52680</name>
</gene>
<evidence type="ECO:0000256" key="1">
    <source>
        <dbReference type="SAM" id="MobiDB-lite"/>
    </source>
</evidence>
<evidence type="ECO:0000259" key="2">
    <source>
        <dbReference type="Pfam" id="PF10017"/>
    </source>
</evidence>
<evidence type="ECO:0000313" key="3">
    <source>
        <dbReference type="EMBL" id="GAA3628690.1"/>
    </source>
</evidence>
<dbReference type="Proteomes" id="UP001501074">
    <property type="component" value="Unassembled WGS sequence"/>
</dbReference>
<organism evidence="3 4">
    <name type="scientific">Kineosporia mesophila</name>
    <dbReference type="NCBI Taxonomy" id="566012"/>
    <lineage>
        <taxon>Bacteria</taxon>
        <taxon>Bacillati</taxon>
        <taxon>Actinomycetota</taxon>
        <taxon>Actinomycetes</taxon>
        <taxon>Kineosporiales</taxon>
        <taxon>Kineosporiaceae</taxon>
        <taxon>Kineosporia</taxon>
    </lineage>
</organism>
<proteinExistence type="predicted"/>